<protein>
    <recommendedName>
        <fullName evidence="2">Peptidase A2 domain-containing protein</fullName>
    </recommendedName>
</protein>
<sequence length="226" mass="25655">MKTKGINPPAPPPKEYWEDSKWVLEHSTEISQKYPNQWVAVVDKRVLAAGKDGAEVEKIAVEKTGRKDFVIFFAERESMSTNIELSFETKVDLAFLTHGISVRLVRLIASVQLKTEEGWTPRYKAIVDTGNPISIVPHFIWNRAYFRWLLSDKTDIYGVGTGSVSGRLAETSVVFMDEKQVSEPLKIKAHLLDNDSIPFLIGFEDILTTVKLVCDYSSSRAYLEWK</sequence>
<dbReference type="AlphaFoldDB" id="A0A1E3XEQ8"/>
<dbReference type="InterPro" id="IPR021109">
    <property type="entry name" value="Peptidase_aspartic_dom_sf"/>
</dbReference>
<dbReference type="EMBL" id="MAYW01000013">
    <property type="protein sequence ID" value="ODS34116.1"/>
    <property type="molecule type" value="Genomic_DNA"/>
</dbReference>
<dbReference type="GO" id="GO:0006508">
    <property type="term" value="P:proteolysis"/>
    <property type="evidence" value="ECO:0007669"/>
    <property type="project" value="InterPro"/>
</dbReference>
<dbReference type="InterPro" id="IPR001995">
    <property type="entry name" value="Peptidase_A2_cat"/>
</dbReference>
<feature type="domain" description="Peptidase A2" evidence="2">
    <location>
        <begin position="123"/>
        <end position="206"/>
    </location>
</feature>
<dbReference type="GO" id="GO:0004190">
    <property type="term" value="F:aspartic-type endopeptidase activity"/>
    <property type="evidence" value="ECO:0007669"/>
    <property type="project" value="InterPro"/>
</dbReference>
<organism evidence="3 4">
    <name type="scientific">Candidatus Scalindua rubra</name>
    <dbReference type="NCBI Taxonomy" id="1872076"/>
    <lineage>
        <taxon>Bacteria</taxon>
        <taxon>Pseudomonadati</taxon>
        <taxon>Planctomycetota</taxon>
        <taxon>Candidatus Brocadiia</taxon>
        <taxon>Candidatus Brocadiales</taxon>
        <taxon>Candidatus Scalinduaceae</taxon>
        <taxon>Candidatus Scalindua</taxon>
    </lineage>
</organism>
<evidence type="ECO:0000313" key="3">
    <source>
        <dbReference type="EMBL" id="ODS34116.1"/>
    </source>
</evidence>
<dbReference type="InterPro" id="IPR043734">
    <property type="entry name" value="DUF5678"/>
</dbReference>
<name>A0A1E3XEQ8_9BACT</name>
<dbReference type="Gene3D" id="2.40.70.10">
    <property type="entry name" value="Acid Proteases"/>
    <property type="match status" value="1"/>
</dbReference>
<evidence type="ECO:0000313" key="4">
    <source>
        <dbReference type="Proteomes" id="UP000094056"/>
    </source>
</evidence>
<dbReference type="Pfam" id="PF18929">
    <property type="entry name" value="DUF5678"/>
    <property type="match status" value="1"/>
</dbReference>
<comment type="caution">
    <text evidence="3">The sequence shown here is derived from an EMBL/GenBank/DDBJ whole genome shotgun (WGS) entry which is preliminary data.</text>
</comment>
<gene>
    <name evidence="3" type="ORF">SCARUB_00789</name>
</gene>
<keyword evidence="1" id="KW-0378">Hydrolase</keyword>
<dbReference type="PROSITE" id="PS50175">
    <property type="entry name" value="ASP_PROT_RETROV"/>
    <property type="match status" value="1"/>
</dbReference>
<evidence type="ECO:0000259" key="2">
    <source>
        <dbReference type="PROSITE" id="PS50175"/>
    </source>
</evidence>
<reference evidence="3 4" key="1">
    <citation type="submission" date="2016-07" db="EMBL/GenBank/DDBJ databases">
        <title>Draft genome of Scalindua rubra, obtained from a brine-seawater interface in the Red Sea, sheds light on salt adaptation in anammox bacteria.</title>
        <authorList>
            <person name="Speth D.R."/>
            <person name="Lagkouvardos I."/>
            <person name="Wang Y."/>
            <person name="Qian P.-Y."/>
            <person name="Dutilh B.E."/>
            <person name="Jetten M.S."/>
        </authorList>
    </citation>
    <scope>NUCLEOTIDE SEQUENCE [LARGE SCALE GENOMIC DNA]</scope>
    <source>
        <strain evidence="3">BSI-1</strain>
    </source>
</reference>
<evidence type="ECO:0000256" key="1">
    <source>
        <dbReference type="ARBA" id="ARBA00022801"/>
    </source>
</evidence>
<proteinExistence type="predicted"/>
<dbReference type="Proteomes" id="UP000094056">
    <property type="component" value="Unassembled WGS sequence"/>
</dbReference>
<accession>A0A1E3XEQ8</accession>